<proteinExistence type="predicted"/>
<gene>
    <name evidence="1" type="ORF">HF327_017980</name>
</gene>
<dbReference type="RefSeq" id="WP_198461703.1">
    <property type="nucleotide sequence ID" value="NZ_JABBCQ020000018.1"/>
</dbReference>
<protein>
    <submittedName>
        <fullName evidence="1">Uncharacterized protein</fullName>
    </submittedName>
</protein>
<dbReference type="EMBL" id="JABBCQ020000018">
    <property type="protein sequence ID" value="MBI1626379.1"/>
    <property type="molecule type" value="Genomic_DNA"/>
</dbReference>
<sequence>MDEQFIQAHAQCMTHPNKPASKPPADNLSAQRCEASIFNGVWAKPIPLRFLRNLWRASAAADDHSVTSARMASTALTHTY</sequence>
<organism evidence="1 2">
    <name type="scientific">Comamonas suwonensis</name>
    <dbReference type="NCBI Taxonomy" id="2606214"/>
    <lineage>
        <taxon>Bacteria</taxon>
        <taxon>Pseudomonadati</taxon>
        <taxon>Pseudomonadota</taxon>
        <taxon>Betaproteobacteria</taxon>
        <taxon>Burkholderiales</taxon>
        <taxon>Comamonadaceae</taxon>
        <taxon>Comamonas</taxon>
    </lineage>
</organism>
<evidence type="ECO:0000313" key="2">
    <source>
        <dbReference type="Proteomes" id="UP000530032"/>
    </source>
</evidence>
<keyword evidence="2" id="KW-1185">Reference proteome</keyword>
<dbReference type="AlphaFoldDB" id="A0A843BGP0"/>
<reference evidence="1" key="1">
    <citation type="submission" date="2020-12" db="EMBL/GenBank/DDBJ databases">
        <title>Comamonas sp. nov., isolated from stream water.</title>
        <authorList>
            <person name="Park K.-H."/>
        </authorList>
    </citation>
    <scope>NUCLEOTIDE SEQUENCE</scope>
    <source>
        <strain evidence="1">EJ-4</strain>
    </source>
</reference>
<dbReference type="Proteomes" id="UP000530032">
    <property type="component" value="Unassembled WGS sequence"/>
</dbReference>
<evidence type="ECO:0000313" key="1">
    <source>
        <dbReference type="EMBL" id="MBI1626379.1"/>
    </source>
</evidence>
<name>A0A843BGP0_9BURK</name>
<accession>A0A843BGP0</accession>
<comment type="caution">
    <text evidence="1">The sequence shown here is derived from an EMBL/GenBank/DDBJ whole genome shotgun (WGS) entry which is preliminary data.</text>
</comment>